<feature type="active site" description="Proton donor" evidence="10">
    <location>
        <position position="90"/>
    </location>
</feature>
<keyword evidence="7" id="KW-1015">Disulfide bond</keyword>
<evidence type="ECO:0000256" key="10">
    <source>
        <dbReference type="PIRSR" id="PIRSR018250-1"/>
    </source>
</evidence>
<dbReference type="CDD" id="cd05199">
    <property type="entry name" value="SDH_like"/>
    <property type="match status" value="1"/>
</dbReference>
<gene>
    <name evidence="14" type="ORF">GQN54_09255</name>
</gene>
<evidence type="ECO:0000256" key="11">
    <source>
        <dbReference type="PIRSR" id="PIRSR018250-3"/>
    </source>
</evidence>
<keyword evidence="5" id="KW-0028">Amino-acid biosynthesis</keyword>
<dbReference type="GO" id="GO:0004754">
    <property type="term" value="F:saccharopine dehydrogenase (NAD+, L-lysine-forming) activity"/>
    <property type="evidence" value="ECO:0007669"/>
    <property type="project" value="UniProtKB-EC"/>
</dbReference>
<proteinExistence type="predicted"/>
<dbReference type="PIRSF" id="PIRSF018250">
    <property type="entry name" value="Saccharopine_DH_Lys"/>
    <property type="match status" value="1"/>
</dbReference>
<dbReference type="UniPathway" id="UPA00033">
    <property type="reaction ID" value="UER00034"/>
</dbReference>
<keyword evidence="11" id="KW-0520">NAD</keyword>
<keyword evidence="6" id="KW-0560">Oxidoreductase</keyword>
<dbReference type="InterPro" id="IPR051168">
    <property type="entry name" value="AASS"/>
</dbReference>
<evidence type="ECO:0000256" key="5">
    <source>
        <dbReference type="ARBA" id="ARBA00022605"/>
    </source>
</evidence>
<dbReference type="Gene3D" id="3.40.50.720">
    <property type="entry name" value="NAD(P)-binding Rossmann-like Domain"/>
    <property type="match status" value="2"/>
</dbReference>
<dbReference type="Pfam" id="PF05222">
    <property type="entry name" value="AlaDh_PNT_N"/>
    <property type="match status" value="1"/>
</dbReference>
<feature type="domain" description="Alanine dehydrogenase/pyridine nucleotide transhydrogenase NAD(H)-binding" evidence="12">
    <location>
        <begin position="164"/>
        <end position="339"/>
    </location>
</feature>
<evidence type="ECO:0000256" key="6">
    <source>
        <dbReference type="ARBA" id="ARBA00023002"/>
    </source>
</evidence>
<evidence type="ECO:0000256" key="2">
    <source>
        <dbReference type="ARBA" id="ARBA00011245"/>
    </source>
</evidence>
<dbReference type="PANTHER" id="PTHR11133">
    <property type="entry name" value="SACCHAROPINE DEHYDROGENASE"/>
    <property type="match status" value="1"/>
</dbReference>
<feature type="binding site" evidence="11">
    <location>
        <begin position="187"/>
        <end position="188"/>
    </location>
    <ligand>
        <name>NAD(+)</name>
        <dbReference type="ChEBI" id="CHEBI:57540"/>
    </ligand>
</feature>
<feature type="active site" description="Proton acceptor" evidence="10">
    <location>
        <position position="72"/>
    </location>
</feature>
<dbReference type="InterPro" id="IPR007698">
    <property type="entry name" value="AlaDH/PNT_NAD(H)-bd"/>
</dbReference>
<dbReference type="SUPFAM" id="SSF52283">
    <property type="entry name" value="Formate/glycerate dehydrogenase catalytic domain-like"/>
    <property type="match status" value="1"/>
</dbReference>
<evidence type="ECO:0000313" key="14">
    <source>
        <dbReference type="EMBL" id="NBG66303.1"/>
    </source>
</evidence>
<dbReference type="EMBL" id="WWNE01000007">
    <property type="protein sequence ID" value="NBG66303.1"/>
    <property type="molecule type" value="Genomic_DNA"/>
</dbReference>
<sequence length="401" mass="45450">MKIGIIREGKTPPDKRVPFTPKQCQLIVSRYPQLELVVQSSPIRAFSDQEYIDAGITVEADISDVDVVFGVKEVPIEMLLADKTYFFFSHTIKEQPYNRNLLLAMMEKSIKMVDYECLTDKKGKRLVGFGRYAGIVGTYNGFLAFGKTAKAYDLKPANKCADRIEMEGELDKVNLPSNFKIVLTGTGRVGKGAVEILKKLKIREVKPAEFLEESFNEPVYAVLGVKSYNKRIDGGEFKVSEFYESPEDFESNFYRFAKVADMYIPCHYWDSEAPYVFTKEEMKRSDFKIRTIADISCDIDGPIPSTVRPSTIADPIYYVNRLTGKETNEINADTITVMAVDNLPCELPKDASEDFGNELINNILPNLLGTDNDRIIYRATITERGELNDEYEYLQGYVDGN</sequence>
<dbReference type="SMART" id="SM01002">
    <property type="entry name" value="AlaDh_PNT_C"/>
    <property type="match status" value="1"/>
</dbReference>
<dbReference type="InterPro" id="IPR027281">
    <property type="entry name" value="Lys1"/>
</dbReference>
<evidence type="ECO:0000259" key="13">
    <source>
        <dbReference type="SMART" id="SM01003"/>
    </source>
</evidence>
<evidence type="ECO:0000313" key="15">
    <source>
        <dbReference type="Proteomes" id="UP000470771"/>
    </source>
</evidence>
<accession>A0A6N9NK54</accession>
<evidence type="ECO:0000256" key="7">
    <source>
        <dbReference type="ARBA" id="ARBA00023157"/>
    </source>
</evidence>
<dbReference type="RefSeq" id="WP_160633259.1">
    <property type="nucleotide sequence ID" value="NZ_WWNE01000007.1"/>
</dbReference>
<comment type="caution">
    <text evidence="14">The sequence shown here is derived from an EMBL/GenBank/DDBJ whole genome shotgun (WGS) entry which is preliminary data.</text>
</comment>
<dbReference type="InterPro" id="IPR007886">
    <property type="entry name" value="AlaDH/PNT_N"/>
</dbReference>
<comment type="pathway">
    <text evidence="1">Amino-acid biosynthesis; L-lysine biosynthesis via AAA pathway; L-lysine from L-alpha-aminoadipate (fungal route): step 3/3.</text>
</comment>
<dbReference type="AlphaFoldDB" id="A0A6N9NK54"/>
<name>A0A6N9NK54_9FLAO</name>
<evidence type="ECO:0000256" key="1">
    <source>
        <dbReference type="ARBA" id="ARBA00004884"/>
    </source>
</evidence>
<dbReference type="EC" id="1.5.1.7" evidence="3"/>
<comment type="subunit">
    <text evidence="2">Monomer.</text>
</comment>
<evidence type="ECO:0000256" key="4">
    <source>
        <dbReference type="ARBA" id="ARBA00021221"/>
    </source>
</evidence>
<dbReference type="GO" id="GO:0019878">
    <property type="term" value="P:lysine biosynthetic process via aminoadipic acid"/>
    <property type="evidence" value="ECO:0007669"/>
    <property type="project" value="UniProtKB-UniPathway"/>
</dbReference>
<feature type="domain" description="Alanine dehydrogenase/pyridine nucleotide transhydrogenase N-terminal" evidence="13">
    <location>
        <begin position="4"/>
        <end position="136"/>
    </location>
</feature>
<feature type="binding site" evidence="11">
    <location>
        <position position="268"/>
    </location>
    <ligand>
        <name>NAD(+)</name>
        <dbReference type="ChEBI" id="CHEBI:57540"/>
    </ligand>
</feature>
<organism evidence="14 15">
    <name type="scientific">Acidiluteibacter ferrifornacis</name>
    <dbReference type="NCBI Taxonomy" id="2692424"/>
    <lineage>
        <taxon>Bacteria</taxon>
        <taxon>Pseudomonadati</taxon>
        <taxon>Bacteroidota</taxon>
        <taxon>Flavobacteriia</taxon>
        <taxon>Flavobacteriales</taxon>
        <taxon>Cryomorphaceae</taxon>
        <taxon>Acidiluteibacter</taxon>
    </lineage>
</organism>
<keyword evidence="15" id="KW-1185">Reference proteome</keyword>
<comment type="catalytic activity">
    <reaction evidence="9">
        <text>L-saccharopine + NAD(+) + H2O = L-lysine + 2-oxoglutarate + NADH + H(+)</text>
        <dbReference type="Rhea" id="RHEA:12440"/>
        <dbReference type="ChEBI" id="CHEBI:15377"/>
        <dbReference type="ChEBI" id="CHEBI:15378"/>
        <dbReference type="ChEBI" id="CHEBI:16810"/>
        <dbReference type="ChEBI" id="CHEBI:32551"/>
        <dbReference type="ChEBI" id="CHEBI:57540"/>
        <dbReference type="ChEBI" id="CHEBI:57945"/>
        <dbReference type="ChEBI" id="CHEBI:57951"/>
        <dbReference type="EC" id="1.5.1.7"/>
    </reaction>
</comment>
<evidence type="ECO:0000256" key="8">
    <source>
        <dbReference type="ARBA" id="ARBA00033228"/>
    </source>
</evidence>
<evidence type="ECO:0000256" key="9">
    <source>
        <dbReference type="ARBA" id="ARBA00047860"/>
    </source>
</evidence>
<evidence type="ECO:0000259" key="12">
    <source>
        <dbReference type="SMART" id="SM01002"/>
    </source>
</evidence>
<dbReference type="Proteomes" id="UP000470771">
    <property type="component" value="Unassembled WGS sequence"/>
</dbReference>
<dbReference type="SMART" id="SM01003">
    <property type="entry name" value="AlaDh_PNT_N"/>
    <property type="match status" value="1"/>
</dbReference>
<dbReference type="PANTHER" id="PTHR11133:SF22">
    <property type="entry name" value="ALPHA-AMINOADIPIC SEMIALDEHYDE SYNTHASE, MITOCHONDRIAL"/>
    <property type="match status" value="1"/>
</dbReference>
<protein>
    <recommendedName>
        <fullName evidence="4">Saccharopine dehydrogenase [NAD(+), L-lysine-forming]</fullName>
        <ecNumber evidence="3">1.5.1.7</ecNumber>
    </recommendedName>
    <alternativeName>
        <fullName evidence="8">Lysine--2-oxoglutarate reductase</fullName>
    </alternativeName>
</protein>
<reference evidence="14 15" key="1">
    <citation type="submission" date="2019-12" db="EMBL/GenBank/DDBJ databases">
        <authorList>
            <person name="Zhao J."/>
        </authorList>
    </citation>
    <scope>NUCLEOTIDE SEQUENCE [LARGE SCALE GENOMIC DNA]</scope>
    <source>
        <strain evidence="14 15">S-15</strain>
    </source>
</reference>
<evidence type="ECO:0000256" key="3">
    <source>
        <dbReference type="ARBA" id="ARBA00012847"/>
    </source>
</evidence>